<accession>A0A1R7Q9A2</accession>
<reference evidence="1 2" key="1">
    <citation type="submission" date="2017-02" db="EMBL/GenBank/DDBJ databases">
        <authorList>
            <person name="Peterson S.W."/>
        </authorList>
    </citation>
    <scope>NUCLEOTIDE SEQUENCE [LARGE SCALE GENOMIC DNA]</scope>
    <source>
        <strain evidence="1">C6</strain>
    </source>
</reference>
<gene>
    <name evidence="1" type="ORF">ACNJC6_00442</name>
</gene>
<organism evidence="1 2">
    <name type="scientific">Acinetobacter johnsonii</name>
    <dbReference type="NCBI Taxonomy" id="40214"/>
    <lineage>
        <taxon>Bacteria</taxon>
        <taxon>Pseudomonadati</taxon>
        <taxon>Pseudomonadota</taxon>
        <taxon>Gammaproteobacteria</taxon>
        <taxon>Moraxellales</taxon>
        <taxon>Moraxellaceae</taxon>
        <taxon>Acinetobacter</taxon>
    </lineage>
</organism>
<dbReference type="EMBL" id="FUUY01000001">
    <property type="protein sequence ID" value="SJX20844.1"/>
    <property type="molecule type" value="Genomic_DNA"/>
</dbReference>
<proteinExistence type="predicted"/>
<sequence length="137" mass="15919">MKLIRKTTGETIQLEDGFFWSDENWAAIQQNQEYAISGALIIQEGRKQAGRPITLQPANKTKGWIKLSDLNTLRLWQNLQEQFMLQYEWPHDQREFNVIWNHKDGALESSTVRGTPATSLDTYFNVTMRFIEVSNAN</sequence>
<dbReference type="AlphaFoldDB" id="A0A1R7Q9A2"/>
<evidence type="ECO:0008006" key="3">
    <source>
        <dbReference type="Google" id="ProtNLM"/>
    </source>
</evidence>
<dbReference type="RefSeq" id="WP_087010919.1">
    <property type="nucleotide sequence ID" value="NZ_FUUY01000001.1"/>
</dbReference>
<evidence type="ECO:0000313" key="1">
    <source>
        <dbReference type="EMBL" id="SJX20844.1"/>
    </source>
</evidence>
<protein>
    <recommendedName>
        <fullName evidence="3">Phage tail protein</fullName>
    </recommendedName>
</protein>
<name>A0A1R7Q9A2_ACIJO</name>
<dbReference type="Proteomes" id="UP000196240">
    <property type="component" value="Unassembled WGS sequence"/>
</dbReference>
<evidence type="ECO:0000313" key="2">
    <source>
        <dbReference type="Proteomes" id="UP000196240"/>
    </source>
</evidence>